<dbReference type="GO" id="GO:0015986">
    <property type="term" value="P:proton motive force-driven ATP synthesis"/>
    <property type="evidence" value="ECO:0007669"/>
    <property type="project" value="InterPro"/>
</dbReference>
<evidence type="ECO:0000256" key="6">
    <source>
        <dbReference type="ARBA" id="ARBA00022692"/>
    </source>
</evidence>
<evidence type="ECO:0000256" key="12">
    <source>
        <dbReference type="RuleBase" id="RU003661"/>
    </source>
</evidence>
<evidence type="ECO:0000256" key="7">
    <source>
        <dbReference type="ARBA" id="ARBA00022781"/>
    </source>
</evidence>
<organism evidence="14">
    <name type="scientific">Colasposoma dauricum</name>
    <dbReference type="NCBI Taxonomy" id="1301243"/>
    <lineage>
        <taxon>Eukaryota</taxon>
        <taxon>Metazoa</taxon>
        <taxon>Ecdysozoa</taxon>
        <taxon>Arthropoda</taxon>
        <taxon>Hexapoda</taxon>
        <taxon>Insecta</taxon>
        <taxon>Pterygota</taxon>
        <taxon>Neoptera</taxon>
        <taxon>Endopterygota</taxon>
        <taxon>Coleoptera</taxon>
        <taxon>Polyphaga</taxon>
        <taxon>Cucujiformia</taxon>
        <taxon>Chrysomeloidea</taxon>
        <taxon>Chrysomelidae</taxon>
        <taxon>Eumolpinae</taxon>
        <taxon>Colasposoma</taxon>
    </lineage>
</organism>
<evidence type="ECO:0000313" key="14">
    <source>
        <dbReference type="EMBL" id="QTF74907.1"/>
    </source>
</evidence>
<dbReference type="GO" id="GO:0031966">
    <property type="term" value="C:mitochondrial membrane"/>
    <property type="evidence" value="ECO:0007669"/>
    <property type="project" value="UniProtKB-SubCell"/>
</dbReference>
<proteinExistence type="inferred from homology"/>
<evidence type="ECO:0000256" key="10">
    <source>
        <dbReference type="ARBA" id="ARBA00023128"/>
    </source>
</evidence>
<keyword evidence="7 12" id="KW-0375">Hydrogen ion transport</keyword>
<keyword evidence="10 12" id="KW-0496">Mitochondrion</keyword>
<dbReference type="EMBL" id="MW528208">
    <property type="protein sequence ID" value="QTF74907.1"/>
    <property type="molecule type" value="Genomic_DNA"/>
</dbReference>
<keyword evidence="11 13" id="KW-0472">Membrane</keyword>
<comment type="similarity">
    <text evidence="2 12">Belongs to the ATPase protein 8 family.</text>
</comment>
<keyword evidence="6 12" id="KW-0812">Transmembrane</keyword>
<gene>
    <name evidence="14" type="primary">ATP8</name>
</gene>
<dbReference type="GO" id="GO:0015078">
    <property type="term" value="F:proton transmembrane transporter activity"/>
    <property type="evidence" value="ECO:0007669"/>
    <property type="project" value="InterPro"/>
</dbReference>
<evidence type="ECO:0000256" key="4">
    <source>
        <dbReference type="ARBA" id="ARBA00022448"/>
    </source>
</evidence>
<reference evidence="14" key="1">
    <citation type="submission" date="2021-01" db="EMBL/GenBank/DDBJ databases">
        <authorList>
            <person name="Li X."/>
            <person name="Li Y."/>
            <person name="Yang H."/>
        </authorList>
    </citation>
    <scope>NUCLEOTIDE SEQUENCE</scope>
</reference>
<feature type="transmembrane region" description="Helical" evidence="13">
    <location>
        <begin position="12"/>
        <end position="29"/>
    </location>
</feature>
<evidence type="ECO:0000256" key="8">
    <source>
        <dbReference type="ARBA" id="ARBA00022989"/>
    </source>
</evidence>
<dbReference type="InterPro" id="IPR001421">
    <property type="entry name" value="ATP8_metazoa"/>
</dbReference>
<accession>A0A8A5L2B5</accession>
<dbReference type="GO" id="GO:0045259">
    <property type="term" value="C:proton-transporting ATP synthase complex"/>
    <property type="evidence" value="ECO:0007669"/>
    <property type="project" value="UniProtKB-KW"/>
</dbReference>
<evidence type="ECO:0000256" key="1">
    <source>
        <dbReference type="ARBA" id="ARBA00004304"/>
    </source>
</evidence>
<keyword evidence="4 12" id="KW-0813">Transport</keyword>
<keyword evidence="8 13" id="KW-1133">Transmembrane helix</keyword>
<evidence type="ECO:0000256" key="3">
    <source>
        <dbReference type="ARBA" id="ARBA00011291"/>
    </source>
</evidence>
<comment type="subcellular location">
    <subcellularLocation>
        <location evidence="1 12">Mitochondrion membrane</location>
        <topology evidence="1 12">Single-pass membrane protein</topology>
    </subcellularLocation>
</comment>
<evidence type="ECO:0000256" key="13">
    <source>
        <dbReference type="SAM" id="Phobius"/>
    </source>
</evidence>
<keyword evidence="9 12" id="KW-0406">Ion transport</keyword>
<evidence type="ECO:0000256" key="9">
    <source>
        <dbReference type="ARBA" id="ARBA00023065"/>
    </source>
</evidence>
<geneLocation type="mitochondrion" evidence="14"/>
<dbReference type="AlphaFoldDB" id="A0A8A5L2B5"/>
<evidence type="ECO:0000256" key="5">
    <source>
        <dbReference type="ARBA" id="ARBA00022547"/>
    </source>
</evidence>
<comment type="subunit">
    <text evidence="3">F-type ATPases have 2 components, CF(1) - the catalytic core - and CF(0) - the membrane proton channel.</text>
</comment>
<name>A0A8A5L2B5_9CUCU</name>
<evidence type="ECO:0000256" key="2">
    <source>
        <dbReference type="ARBA" id="ARBA00008892"/>
    </source>
</evidence>
<evidence type="ECO:0000256" key="11">
    <source>
        <dbReference type="ARBA" id="ARBA00023136"/>
    </source>
</evidence>
<dbReference type="Pfam" id="PF00895">
    <property type="entry name" value="ATP-synt_8"/>
    <property type="match status" value="1"/>
</dbReference>
<sequence>MPQMAPLNWLSLYIIFIFLFSLFLTQNYFHKIKPLKSINKFIEKKKINWKW</sequence>
<protein>
    <recommendedName>
        <fullName evidence="12">ATP synthase complex subunit 8</fullName>
    </recommendedName>
</protein>
<keyword evidence="5 12" id="KW-0138">CF(0)</keyword>